<dbReference type="InterPro" id="IPR002829">
    <property type="entry name" value="DUF116"/>
</dbReference>
<dbReference type="PANTHER" id="PTHR43801:SF1">
    <property type="entry name" value="POLYPRENYL SYNTHETASE"/>
    <property type="match status" value="1"/>
</dbReference>
<evidence type="ECO:0000313" key="1">
    <source>
        <dbReference type="EMBL" id="KXA99746.1"/>
    </source>
</evidence>
<dbReference type="Proteomes" id="UP000070520">
    <property type="component" value="Unassembled WGS sequence"/>
</dbReference>
<comment type="caution">
    <text evidence="1">The sequence shown here is derived from an EMBL/GenBank/DDBJ whole genome shotgun (WGS) entry which is preliminary data.</text>
</comment>
<dbReference type="AlphaFoldDB" id="A0A133UZZ0"/>
<keyword evidence="2" id="KW-1185">Reference proteome</keyword>
<proteinExistence type="predicted"/>
<evidence type="ECO:0000313" key="2">
    <source>
        <dbReference type="Proteomes" id="UP000070520"/>
    </source>
</evidence>
<accession>A0A133UZZ0</accession>
<reference evidence="1 2" key="1">
    <citation type="journal article" date="2016" name="Sci. Rep.">
        <title>Metabolic traits of an uncultured archaeal lineage -MSBL1- from brine pools of the Red Sea.</title>
        <authorList>
            <person name="Mwirichia R."/>
            <person name="Alam I."/>
            <person name="Rashid M."/>
            <person name="Vinu M."/>
            <person name="Ba-Alawi W."/>
            <person name="Anthony Kamau A."/>
            <person name="Kamanda Ngugi D."/>
            <person name="Goker M."/>
            <person name="Klenk H.P."/>
            <person name="Bajic V."/>
            <person name="Stingl U."/>
        </authorList>
    </citation>
    <scope>NUCLEOTIDE SEQUENCE [LARGE SCALE GENOMIC DNA]</scope>
    <source>
        <strain evidence="1">SCGC-AAA261C02</strain>
    </source>
</reference>
<organism evidence="1 2">
    <name type="scientific">candidate division MSBL1 archaeon SCGC-AAA261C02</name>
    <dbReference type="NCBI Taxonomy" id="1698272"/>
    <lineage>
        <taxon>Archaea</taxon>
        <taxon>Methanobacteriati</taxon>
        <taxon>Methanobacteriota</taxon>
        <taxon>candidate division MSBL1</taxon>
    </lineage>
</organism>
<dbReference type="EMBL" id="LHXW01000026">
    <property type="protein sequence ID" value="KXA99746.1"/>
    <property type="molecule type" value="Genomic_DNA"/>
</dbReference>
<gene>
    <name evidence="1" type="ORF">AKJ42_02575</name>
</gene>
<sequence>MAYEFNFDLTKVSRSFFRELAKFSDHKGIHRKIGDFVKSVIDRFKIQRLTGLPLSDAVKVIDDLVDIYAKNLSHEEEFEKTANRALFLPHCSRKYMDQRCQAEFDPKLSTYKCQHCSEDCLINKASEIGEERGYDTYILPGGSCIPKILNGRNYEAVVGVACPHEIQLAMRHLEEIGLPYQSVPLLRNGCSNTEFNLETFEQTL</sequence>
<dbReference type="PANTHER" id="PTHR43801">
    <property type="entry name" value="NUCLEOTIDE-BINDING PROTEIN-RELATED"/>
    <property type="match status" value="1"/>
</dbReference>
<name>A0A133UZZ0_9EURY</name>
<protein>
    <recommendedName>
        <fullName evidence="3">DUF116 domain-containing protein</fullName>
    </recommendedName>
</protein>
<evidence type="ECO:0008006" key="3">
    <source>
        <dbReference type="Google" id="ProtNLM"/>
    </source>
</evidence>
<dbReference type="Pfam" id="PF01976">
    <property type="entry name" value="DUF116"/>
    <property type="match status" value="1"/>
</dbReference>